<name>A0ABX7UUN3_9GAMM</name>
<dbReference type="EMBL" id="CP050854">
    <property type="protein sequence ID" value="QTF08292.1"/>
    <property type="molecule type" value="Genomic_DNA"/>
</dbReference>
<accession>A0ABX7UUN3</accession>
<sequence>MEARERGKTFRPAEEASTATSTAYSDRKNPESGELILDDLLPAGAFKRAAPGLFSRAAIVQFVDF</sequence>
<feature type="compositionally biased region" description="Basic and acidic residues" evidence="1">
    <location>
        <begin position="1"/>
        <end position="14"/>
    </location>
</feature>
<evidence type="ECO:0000256" key="1">
    <source>
        <dbReference type="SAM" id="MobiDB-lite"/>
    </source>
</evidence>
<dbReference type="Proteomes" id="UP000671960">
    <property type="component" value="Chromosome"/>
</dbReference>
<keyword evidence="3" id="KW-1185">Reference proteome</keyword>
<reference evidence="2 3" key="1">
    <citation type="submission" date="2020-03" db="EMBL/GenBank/DDBJ databases">
        <authorList>
            <person name="Bakhshi Ganjeh M."/>
        </authorList>
    </citation>
    <scope>NUCLEOTIDE SEQUENCE [LARGE SCALE GENOMIC DNA]</scope>
    <source>
        <strain evidence="3">Iran 50</strain>
    </source>
</reference>
<gene>
    <name evidence="2" type="ORF">HC231_10505</name>
</gene>
<dbReference type="RefSeq" id="WP_208230918.1">
    <property type="nucleotide sequence ID" value="NZ_CP050854.1"/>
</dbReference>
<proteinExistence type="predicted"/>
<protein>
    <submittedName>
        <fullName evidence="2">Uncharacterized protein</fullName>
    </submittedName>
</protein>
<organism evidence="2 3">
    <name type="scientific">Brenneria izadpanahii</name>
    <dbReference type="NCBI Taxonomy" id="2722756"/>
    <lineage>
        <taxon>Bacteria</taxon>
        <taxon>Pseudomonadati</taxon>
        <taxon>Pseudomonadota</taxon>
        <taxon>Gammaproteobacteria</taxon>
        <taxon>Enterobacterales</taxon>
        <taxon>Pectobacteriaceae</taxon>
        <taxon>Brenneria</taxon>
    </lineage>
</organism>
<evidence type="ECO:0000313" key="3">
    <source>
        <dbReference type="Proteomes" id="UP000671960"/>
    </source>
</evidence>
<feature type="region of interest" description="Disordered" evidence="1">
    <location>
        <begin position="1"/>
        <end position="30"/>
    </location>
</feature>
<evidence type="ECO:0000313" key="2">
    <source>
        <dbReference type="EMBL" id="QTF08292.1"/>
    </source>
</evidence>